<name>W2S2W9_CYPE1</name>
<dbReference type="HOGENOM" id="CLU_2386082_0_0_1"/>
<proteinExistence type="predicted"/>
<accession>W2S2W9</accession>
<evidence type="ECO:0000313" key="1">
    <source>
        <dbReference type="EMBL" id="ETN42309.1"/>
    </source>
</evidence>
<dbReference type="GeneID" id="19968802"/>
<dbReference type="VEuPathDB" id="FungiDB:HMPREF1541_01463"/>
<gene>
    <name evidence="1" type="ORF">HMPREF1541_01463</name>
</gene>
<dbReference type="RefSeq" id="XP_008714045.1">
    <property type="nucleotide sequence ID" value="XM_008715823.1"/>
</dbReference>
<organism evidence="1 2">
    <name type="scientific">Cyphellophora europaea (strain CBS 101466)</name>
    <name type="common">Phialophora europaea</name>
    <dbReference type="NCBI Taxonomy" id="1220924"/>
    <lineage>
        <taxon>Eukaryota</taxon>
        <taxon>Fungi</taxon>
        <taxon>Dikarya</taxon>
        <taxon>Ascomycota</taxon>
        <taxon>Pezizomycotina</taxon>
        <taxon>Eurotiomycetes</taxon>
        <taxon>Chaetothyriomycetidae</taxon>
        <taxon>Chaetothyriales</taxon>
        <taxon>Cyphellophoraceae</taxon>
        <taxon>Cyphellophora</taxon>
    </lineage>
</organism>
<dbReference type="EMBL" id="KB822718">
    <property type="protein sequence ID" value="ETN42309.1"/>
    <property type="molecule type" value="Genomic_DNA"/>
</dbReference>
<protein>
    <submittedName>
        <fullName evidence="1">Uncharacterized protein</fullName>
    </submittedName>
</protein>
<keyword evidence="2" id="KW-1185">Reference proteome</keyword>
<sequence>MDGCTAPLFKGRRIQDRGTCRGHPRCSSPEHRHASRTAICFSTRTSGFLDRPRVPGPRRQDFSQTKHAINGQALCDQSNIRWFGGHRNKRAMET</sequence>
<evidence type="ECO:0000313" key="2">
    <source>
        <dbReference type="Proteomes" id="UP000030752"/>
    </source>
</evidence>
<dbReference type="InParanoid" id="W2S2W9"/>
<dbReference type="AlphaFoldDB" id="W2S2W9"/>
<reference evidence="1 2" key="1">
    <citation type="submission" date="2013-03" db="EMBL/GenBank/DDBJ databases">
        <title>The Genome Sequence of Phialophora europaea CBS 101466.</title>
        <authorList>
            <consortium name="The Broad Institute Genomics Platform"/>
            <person name="Cuomo C."/>
            <person name="de Hoog S."/>
            <person name="Gorbushina A."/>
            <person name="Walker B."/>
            <person name="Young S.K."/>
            <person name="Zeng Q."/>
            <person name="Gargeya S."/>
            <person name="Fitzgerald M."/>
            <person name="Haas B."/>
            <person name="Abouelleil A."/>
            <person name="Allen A.W."/>
            <person name="Alvarado L."/>
            <person name="Arachchi H.M."/>
            <person name="Berlin A.M."/>
            <person name="Chapman S.B."/>
            <person name="Gainer-Dewar J."/>
            <person name="Goldberg J."/>
            <person name="Griggs A."/>
            <person name="Gujja S."/>
            <person name="Hansen M."/>
            <person name="Howarth C."/>
            <person name="Imamovic A."/>
            <person name="Ireland A."/>
            <person name="Larimer J."/>
            <person name="McCowan C."/>
            <person name="Murphy C."/>
            <person name="Pearson M."/>
            <person name="Poon T.W."/>
            <person name="Priest M."/>
            <person name="Roberts A."/>
            <person name="Saif S."/>
            <person name="Shea T."/>
            <person name="Sisk P."/>
            <person name="Sykes S."/>
            <person name="Wortman J."/>
            <person name="Nusbaum C."/>
            <person name="Birren B."/>
        </authorList>
    </citation>
    <scope>NUCLEOTIDE SEQUENCE [LARGE SCALE GENOMIC DNA]</scope>
    <source>
        <strain evidence="1 2">CBS 101466</strain>
    </source>
</reference>
<dbReference type="Proteomes" id="UP000030752">
    <property type="component" value="Unassembled WGS sequence"/>
</dbReference>